<dbReference type="Proteomes" id="UP000276776">
    <property type="component" value="Unassembled WGS sequence"/>
</dbReference>
<feature type="domain" description="Dienelactone hydrolase" evidence="1">
    <location>
        <begin position="13"/>
        <end position="143"/>
    </location>
</feature>
<accession>A0A0N5CU76</accession>
<dbReference type="InterPro" id="IPR050261">
    <property type="entry name" value="FrsA_esterase"/>
</dbReference>
<dbReference type="OMA" id="KFESEMN"/>
<dbReference type="SUPFAM" id="SSF53474">
    <property type="entry name" value="alpha/beta-Hydrolases"/>
    <property type="match status" value="1"/>
</dbReference>
<evidence type="ECO:0000313" key="3">
    <source>
        <dbReference type="Proteomes" id="UP000276776"/>
    </source>
</evidence>
<proteinExistence type="predicted"/>
<protein>
    <submittedName>
        <fullName evidence="4">DLH domain-containing protein</fullName>
    </submittedName>
</protein>
<dbReference type="WBParaSite" id="TCLT_0000380301-mRNA-1">
    <property type="protein sequence ID" value="TCLT_0000380301-mRNA-1"/>
    <property type="gene ID" value="TCLT_0000380301"/>
</dbReference>
<dbReference type="InterPro" id="IPR029058">
    <property type="entry name" value="AB_hydrolase_fold"/>
</dbReference>
<reference evidence="2 3" key="2">
    <citation type="submission" date="2018-11" db="EMBL/GenBank/DDBJ databases">
        <authorList>
            <consortium name="Pathogen Informatics"/>
        </authorList>
    </citation>
    <scope>NUCLEOTIDE SEQUENCE [LARGE SCALE GENOMIC DNA]</scope>
</reference>
<gene>
    <name evidence="2" type="ORF">TCLT_LOCUS3792</name>
</gene>
<evidence type="ECO:0000259" key="1">
    <source>
        <dbReference type="Pfam" id="PF01738"/>
    </source>
</evidence>
<keyword evidence="3" id="KW-1185">Reference proteome</keyword>
<sequence>MLIERVELAFAQLKLHASGKLNPNKLGIIGYCFGGLAVLDAARANLAGLKAAVVFHGFLNAPRQKLKTKTAIQASVLVLHGYDDKSVASEIPKFESEMNARNTDWQLITYSHTDHAFTVPGQPRYRKKSADRAWNATVLFLAEKFL</sequence>
<dbReference type="PANTHER" id="PTHR22946:SF0">
    <property type="entry name" value="DIENELACTONE HYDROLASE DOMAIN-CONTAINING PROTEIN"/>
    <property type="match status" value="1"/>
</dbReference>
<dbReference type="OrthoDB" id="17560at2759"/>
<dbReference type="GO" id="GO:0016787">
    <property type="term" value="F:hydrolase activity"/>
    <property type="evidence" value="ECO:0007669"/>
    <property type="project" value="InterPro"/>
</dbReference>
<evidence type="ECO:0000313" key="2">
    <source>
        <dbReference type="EMBL" id="VDN00804.1"/>
    </source>
</evidence>
<organism evidence="4">
    <name type="scientific">Thelazia callipaeda</name>
    <name type="common">Oriental eyeworm</name>
    <name type="synonym">Parasitic nematode</name>
    <dbReference type="NCBI Taxonomy" id="103827"/>
    <lineage>
        <taxon>Eukaryota</taxon>
        <taxon>Metazoa</taxon>
        <taxon>Ecdysozoa</taxon>
        <taxon>Nematoda</taxon>
        <taxon>Chromadorea</taxon>
        <taxon>Rhabditida</taxon>
        <taxon>Spirurina</taxon>
        <taxon>Spiruromorpha</taxon>
        <taxon>Thelazioidea</taxon>
        <taxon>Thelaziidae</taxon>
        <taxon>Thelazia</taxon>
    </lineage>
</organism>
<dbReference type="InterPro" id="IPR002925">
    <property type="entry name" value="Dienelactn_hydro"/>
</dbReference>
<reference evidence="4" key="1">
    <citation type="submission" date="2017-02" db="UniProtKB">
        <authorList>
            <consortium name="WormBaseParasite"/>
        </authorList>
    </citation>
    <scope>IDENTIFICATION</scope>
</reference>
<evidence type="ECO:0000313" key="4">
    <source>
        <dbReference type="WBParaSite" id="TCLT_0000380301-mRNA-1"/>
    </source>
</evidence>
<dbReference type="EMBL" id="UYYF01004267">
    <property type="protein sequence ID" value="VDN00804.1"/>
    <property type="molecule type" value="Genomic_DNA"/>
</dbReference>
<dbReference type="AlphaFoldDB" id="A0A0N5CU76"/>
<dbReference type="PANTHER" id="PTHR22946">
    <property type="entry name" value="DIENELACTONE HYDROLASE DOMAIN-CONTAINING PROTEIN-RELATED"/>
    <property type="match status" value="1"/>
</dbReference>
<name>A0A0N5CU76_THECL</name>
<dbReference type="Pfam" id="PF01738">
    <property type="entry name" value="DLH"/>
    <property type="match status" value="1"/>
</dbReference>
<dbReference type="Gene3D" id="3.40.50.1820">
    <property type="entry name" value="alpha/beta hydrolase"/>
    <property type="match status" value="1"/>
</dbReference>
<dbReference type="STRING" id="103827.A0A0N5CU76"/>